<feature type="domain" description="HTH tetR-type" evidence="4">
    <location>
        <begin position="7"/>
        <end position="67"/>
    </location>
</feature>
<dbReference type="PANTHER" id="PTHR30055:SF242">
    <property type="entry name" value="HTH-TYPE TRANSCRIPTIONAL REPRESSOR KSTR"/>
    <property type="match status" value="1"/>
</dbReference>
<dbReference type="AlphaFoldDB" id="A0A386ZE29"/>
<dbReference type="PROSITE" id="PS50977">
    <property type="entry name" value="HTH_TETR_2"/>
    <property type="match status" value="1"/>
</dbReference>
<evidence type="ECO:0000256" key="1">
    <source>
        <dbReference type="ARBA" id="ARBA00023125"/>
    </source>
</evidence>
<dbReference type="SUPFAM" id="SSF63882">
    <property type="entry name" value="MoeA N-terminal region -like"/>
    <property type="match status" value="1"/>
</dbReference>
<keyword evidence="1 2" id="KW-0238">DNA-binding</keyword>
<protein>
    <submittedName>
        <fullName evidence="5">TetR/AcrR family transcriptional regulator</fullName>
    </submittedName>
</protein>
<dbReference type="SUPFAM" id="SSF46689">
    <property type="entry name" value="Homeodomain-like"/>
    <property type="match status" value="1"/>
</dbReference>
<evidence type="ECO:0000256" key="2">
    <source>
        <dbReference type="PROSITE-ProRule" id="PRU00335"/>
    </source>
</evidence>
<dbReference type="InterPro" id="IPR036135">
    <property type="entry name" value="MoeA_linker/N_sf"/>
</dbReference>
<keyword evidence="6" id="KW-1185">Reference proteome</keyword>
<dbReference type="Proteomes" id="UP000267164">
    <property type="component" value="Chromosome"/>
</dbReference>
<dbReference type="InterPro" id="IPR001647">
    <property type="entry name" value="HTH_TetR"/>
</dbReference>
<dbReference type="Pfam" id="PF00440">
    <property type="entry name" value="TetR_N"/>
    <property type="match status" value="1"/>
</dbReference>
<accession>A0A386ZE29</accession>
<dbReference type="GO" id="GO:0032324">
    <property type="term" value="P:molybdopterin cofactor biosynthetic process"/>
    <property type="evidence" value="ECO:0007669"/>
    <property type="project" value="InterPro"/>
</dbReference>
<dbReference type="InterPro" id="IPR050109">
    <property type="entry name" value="HTH-type_TetR-like_transc_reg"/>
</dbReference>
<dbReference type="GO" id="GO:0003700">
    <property type="term" value="F:DNA-binding transcription factor activity"/>
    <property type="evidence" value="ECO:0007669"/>
    <property type="project" value="TreeGrafter"/>
</dbReference>
<evidence type="ECO:0000259" key="4">
    <source>
        <dbReference type="PROSITE" id="PS50977"/>
    </source>
</evidence>
<dbReference type="InterPro" id="IPR041642">
    <property type="entry name" value="KstR_C"/>
</dbReference>
<dbReference type="KEGG" id="nyu:D7D52_21030"/>
<dbReference type="GO" id="GO:0000976">
    <property type="term" value="F:transcription cis-regulatory region binding"/>
    <property type="evidence" value="ECO:0007669"/>
    <property type="project" value="TreeGrafter"/>
</dbReference>
<evidence type="ECO:0000313" key="6">
    <source>
        <dbReference type="Proteomes" id="UP000267164"/>
    </source>
</evidence>
<evidence type="ECO:0000313" key="5">
    <source>
        <dbReference type="EMBL" id="AYF75911.1"/>
    </source>
</evidence>
<proteinExistence type="predicted"/>
<name>A0A386ZE29_9NOCA</name>
<gene>
    <name evidence="5" type="ORF">D7D52_21030</name>
</gene>
<dbReference type="OrthoDB" id="3212417at2"/>
<dbReference type="RefSeq" id="WP_120738894.1">
    <property type="nucleotide sequence ID" value="NZ_CP032568.1"/>
</dbReference>
<dbReference type="PANTHER" id="PTHR30055">
    <property type="entry name" value="HTH-TYPE TRANSCRIPTIONAL REGULATOR RUTR"/>
    <property type="match status" value="1"/>
</dbReference>
<sequence>MARETEEVIRARIVHEVRGLLESDGYDAVQLREVARRARVSLTTIYKLFPTRDELLISALERWMEDNTYAPMSPPPPGESVHDGLVRVIRHVFSPWEQHPLMLEAYHRARTGPAAARLDNHGLDAVFPIAAAVLSGATPTYLADIAVILSNMTYALLAQCADGTLTVPEVLPILERTIHRLTTNNEPEATAALHHRTPTPVSPLSPDVAAPFRRTPDSPAPDQP</sequence>
<dbReference type="Gene3D" id="1.10.357.10">
    <property type="entry name" value="Tetracycline Repressor, domain 2"/>
    <property type="match status" value="1"/>
</dbReference>
<feature type="DNA-binding region" description="H-T-H motif" evidence="2">
    <location>
        <begin position="30"/>
        <end position="49"/>
    </location>
</feature>
<feature type="region of interest" description="Disordered" evidence="3">
    <location>
        <begin position="193"/>
        <end position="224"/>
    </location>
</feature>
<dbReference type="InterPro" id="IPR009057">
    <property type="entry name" value="Homeodomain-like_sf"/>
</dbReference>
<dbReference type="EMBL" id="CP032568">
    <property type="protein sequence ID" value="AYF75911.1"/>
    <property type="molecule type" value="Genomic_DNA"/>
</dbReference>
<evidence type="ECO:0000256" key="3">
    <source>
        <dbReference type="SAM" id="MobiDB-lite"/>
    </source>
</evidence>
<reference evidence="5 6" key="1">
    <citation type="submission" date="2018-09" db="EMBL/GenBank/DDBJ databases">
        <title>Nocardia yunnanensis sp. nov., an actinomycete isolated from a soil sample.</title>
        <authorList>
            <person name="Zhang J."/>
        </authorList>
    </citation>
    <scope>NUCLEOTIDE SEQUENCE [LARGE SCALE GENOMIC DNA]</scope>
    <source>
        <strain evidence="5 6">CFHS0054</strain>
    </source>
</reference>
<dbReference type="Pfam" id="PF17925">
    <property type="entry name" value="TetR_C_20"/>
    <property type="match status" value="1"/>
</dbReference>
<organism evidence="5 6">
    <name type="scientific">Nocardia yunnanensis</name>
    <dbReference type="NCBI Taxonomy" id="2382165"/>
    <lineage>
        <taxon>Bacteria</taxon>
        <taxon>Bacillati</taxon>
        <taxon>Actinomycetota</taxon>
        <taxon>Actinomycetes</taxon>
        <taxon>Mycobacteriales</taxon>
        <taxon>Nocardiaceae</taxon>
        <taxon>Nocardia</taxon>
    </lineage>
</organism>